<dbReference type="InterPro" id="IPR006675">
    <property type="entry name" value="HDIG_dom"/>
</dbReference>
<dbReference type="CDD" id="cd00077">
    <property type="entry name" value="HDc"/>
    <property type="match status" value="1"/>
</dbReference>
<dbReference type="NCBIfam" id="TIGR00277">
    <property type="entry name" value="HDIG"/>
    <property type="match status" value="1"/>
</dbReference>
<keyword evidence="2" id="KW-0472">Membrane</keyword>
<keyword evidence="2" id="KW-0812">Transmembrane</keyword>
<dbReference type="AlphaFoldDB" id="A0A7C5SZW2"/>
<feature type="domain" description="HD/PDEase" evidence="3">
    <location>
        <begin position="182"/>
        <end position="312"/>
    </location>
</feature>
<evidence type="ECO:0000256" key="2">
    <source>
        <dbReference type="SAM" id="Phobius"/>
    </source>
</evidence>
<feature type="transmembrane region" description="Helical" evidence="2">
    <location>
        <begin position="116"/>
        <end position="134"/>
    </location>
</feature>
<name>A0A7C5SZW2_9AQUI</name>
<accession>A0A7C5SZW2</accession>
<feature type="transmembrane region" description="Helical" evidence="2">
    <location>
        <begin position="6"/>
        <end position="27"/>
    </location>
</feature>
<proteinExistence type="predicted"/>
<dbReference type="SMART" id="SM00471">
    <property type="entry name" value="HDc"/>
    <property type="match status" value="1"/>
</dbReference>
<evidence type="ECO:0000259" key="3">
    <source>
        <dbReference type="SMART" id="SM00471"/>
    </source>
</evidence>
<dbReference type="EMBL" id="DSAC01000065">
    <property type="protein sequence ID" value="HHO74046.1"/>
    <property type="molecule type" value="Genomic_DNA"/>
</dbReference>
<dbReference type="Pfam" id="PF01966">
    <property type="entry name" value="HD"/>
    <property type="match status" value="1"/>
</dbReference>
<gene>
    <name evidence="4" type="ORF">ENN04_05330</name>
</gene>
<dbReference type="InterPro" id="IPR006674">
    <property type="entry name" value="HD_domain"/>
</dbReference>
<comment type="caution">
    <text evidence="4">The sequence shown here is derived from an EMBL/GenBank/DDBJ whole genome shotgun (WGS) entry which is preliminary data.</text>
</comment>
<keyword evidence="2" id="KW-1133">Transmembrane helix</keyword>
<protein>
    <submittedName>
        <fullName evidence="4">HDIG domain-containing protein</fullName>
    </submittedName>
</protein>
<feature type="transmembrane region" description="Helical" evidence="2">
    <location>
        <begin position="91"/>
        <end position="110"/>
    </location>
</feature>
<sequence length="433" mass="48196">MKDKGGPGLIGTLFTVLFLIVFLNFLVNIGEAFPTEEKVRDVSRKAELVSKLFPEWKGLSGYAKGLVKSASQKARGYSSGYEFLFKDPVKAAGVLFSVLLAEYLLVFGVILGILSYQAYLALAALLVAVGVFLYKHGEALEDLVIKWRAKKLSPFKDEKIEYILALLLKNPVPASAFHHSAFEGGLLKHSLSVAKLSAKLAKERGLKAKPAFLLGLLHDIGKLKIYRRVPAEESAPAPSPFEGKKKDKRKGKKSKYKWEGLHVNQEVVNKLFIKQLEEKLSLDLPKDPAYWDVVKTADRMQTERELREGVFDIKDLLLPTIKSLPEGSYWKKGGYFIVLAHAFCRTMTELLLEQDKGLNISTEPDKAGVHVIAYSIPKQLPIIKQIGDVKADVLGLFDVKVGKTLFKAVYVFSSSLATNVPETEEEISFVQRV</sequence>
<organism evidence="4">
    <name type="scientific">Thermocrinis ruber</name>
    <dbReference type="NCBI Taxonomy" id="75906"/>
    <lineage>
        <taxon>Bacteria</taxon>
        <taxon>Pseudomonadati</taxon>
        <taxon>Aquificota</taxon>
        <taxon>Aquificia</taxon>
        <taxon>Aquificales</taxon>
        <taxon>Aquificaceae</taxon>
        <taxon>Thermocrinis</taxon>
    </lineage>
</organism>
<dbReference type="Gene3D" id="1.10.3210.10">
    <property type="entry name" value="Hypothetical protein af1432"/>
    <property type="match status" value="1"/>
</dbReference>
<feature type="region of interest" description="Disordered" evidence="1">
    <location>
        <begin position="234"/>
        <end position="253"/>
    </location>
</feature>
<evidence type="ECO:0000256" key="1">
    <source>
        <dbReference type="SAM" id="MobiDB-lite"/>
    </source>
</evidence>
<dbReference type="SUPFAM" id="SSF109604">
    <property type="entry name" value="HD-domain/PDEase-like"/>
    <property type="match status" value="1"/>
</dbReference>
<dbReference type="InterPro" id="IPR003607">
    <property type="entry name" value="HD/PDEase_dom"/>
</dbReference>
<reference evidence="4" key="1">
    <citation type="journal article" date="2020" name="mSystems">
        <title>Genome- and Community-Level Interaction Insights into Carbon Utilization and Element Cycling Functions of Hydrothermarchaeota in Hydrothermal Sediment.</title>
        <authorList>
            <person name="Zhou Z."/>
            <person name="Liu Y."/>
            <person name="Xu W."/>
            <person name="Pan J."/>
            <person name="Luo Z.H."/>
            <person name="Li M."/>
        </authorList>
    </citation>
    <scope>NUCLEOTIDE SEQUENCE [LARGE SCALE GENOMIC DNA]</scope>
    <source>
        <strain evidence="4">SpSt-114</strain>
    </source>
</reference>
<evidence type="ECO:0000313" key="4">
    <source>
        <dbReference type="EMBL" id="HHO74046.1"/>
    </source>
</evidence>